<proteinExistence type="predicted"/>
<evidence type="ECO:0000313" key="2">
    <source>
        <dbReference type="Proteomes" id="UP000596123"/>
    </source>
</evidence>
<sequence length="446" mass="50308">MAKKPNNLNEKTMRERENAAYKTLVDQAVDWDTLRARARNRLSGLMLSREDIGHGRADHSLMLLAALWHITPRSMRTSSFPETRIRQFGGEVKETVPVHQLFPPIAVRRACVVAASLEQSLLVIKDHLGELLTGNYYDKAVWRYTSLPISQAIPNFWPHIYGILGNIAITRHATLNGQELDLNCTVDLLANSVRHYFATHGLADSLKIDDMNVVDDVTISLFLTDDLRGLRVRSVPLFRNIYDTDNDSGYASAAFDAIESPYRNVTRPDQVDPDVDDEEDDFDDVTFLSAYLTSKSENAPDVNEIRGVFLPQVDGTPVVQTIQFRNTSKSSLFQDVEDLASIGFSIVWRTQEHCVRNLLPRELLELSAALYEVAEIDIPSDTGSMGPQPVRATRARKTKARKLLSRTDMANQLIYAGVKHRSALSHMTDDEVRELYNSYKSRDSDI</sequence>
<gene>
    <name evidence="1" type="ORF">pEaSNUABM5_00304</name>
</gene>
<name>A0A7T8EPU0_9CAUD</name>
<dbReference type="Proteomes" id="UP000596123">
    <property type="component" value="Segment"/>
</dbReference>
<reference evidence="1 2" key="1">
    <citation type="submission" date="2020-12" db="EMBL/GenBank/DDBJ databases">
        <title>Complete genome sequence of Erwinia phage pEa_SNUABM_5.</title>
        <authorList>
            <person name="Kim S.G."/>
            <person name="Lee S.B."/>
            <person name="Kwon J."/>
            <person name="Park S.C."/>
        </authorList>
    </citation>
    <scope>NUCLEOTIDE SEQUENCE [LARGE SCALE GENOMIC DNA]</scope>
</reference>
<accession>A0A7T8EPU0</accession>
<dbReference type="EMBL" id="MW366843">
    <property type="protein sequence ID" value="QQO90446.1"/>
    <property type="molecule type" value="Genomic_DNA"/>
</dbReference>
<keyword evidence="2" id="KW-1185">Reference proteome</keyword>
<protein>
    <submittedName>
        <fullName evidence="1">Uncharacterized protein</fullName>
    </submittedName>
</protein>
<evidence type="ECO:0000313" key="1">
    <source>
        <dbReference type="EMBL" id="QQO90446.1"/>
    </source>
</evidence>
<organism evidence="1 2">
    <name type="scientific">Erwinia phage pEa_SNUABM_5</name>
    <dbReference type="NCBI Taxonomy" id="2797313"/>
    <lineage>
        <taxon>Viruses</taxon>
        <taxon>Duplodnaviria</taxon>
        <taxon>Heunggongvirae</taxon>
        <taxon>Uroviricota</taxon>
        <taxon>Caudoviricetes</taxon>
        <taxon>Rivsvirus</taxon>
        <taxon>Rivsvirus SNUABM5</taxon>
    </lineage>
</organism>